<evidence type="ECO:0000256" key="3">
    <source>
        <dbReference type="ARBA" id="ARBA00015419"/>
    </source>
</evidence>
<dbReference type="Pfam" id="PF01103">
    <property type="entry name" value="Omp85"/>
    <property type="match status" value="1"/>
</dbReference>
<comment type="subunit">
    <text evidence="10">Interacts with TamB to form the translocation and assembly module (TAM).</text>
</comment>
<keyword evidence="14" id="KW-1185">Reference proteome</keyword>
<evidence type="ECO:0000256" key="7">
    <source>
        <dbReference type="ARBA" id="ARBA00023136"/>
    </source>
</evidence>
<dbReference type="PANTHER" id="PTHR12815:SF47">
    <property type="entry name" value="TRANSLOCATION AND ASSEMBLY MODULE SUBUNIT TAMA"/>
    <property type="match status" value="1"/>
</dbReference>
<evidence type="ECO:0000256" key="11">
    <source>
        <dbReference type="SAM" id="SignalP"/>
    </source>
</evidence>
<comment type="subcellular location">
    <subcellularLocation>
        <location evidence="1">Cell outer membrane</location>
    </subcellularLocation>
</comment>
<evidence type="ECO:0000256" key="4">
    <source>
        <dbReference type="ARBA" id="ARBA00022452"/>
    </source>
</evidence>
<gene>
    <name evidence="13" type="ORF">SCD_n01207</name>
</gene>
<accession>S6AGB0</accession>
<dbReference type="Proteomes" id="UP000015559">
    <property type="component" value="Chromosome"/>
</dbReference>
<evidence type="ECO:0000256" key="6">
    <source>
        <dbReference type="ARBA" id="ARBA00022729"/>
    </source>
</evidence>
<organism evidence="13 14">
    <name type="scientific">Sulfuricella denitrificans (strain DSM 22764 / NBRC 105220 / skB26)</name>
    <dbReference type="NCBI Taxonomy" id="1163617"/>
    <lineage>
        <taxon>Bacteria</taxon>
        <taxon>Pseudomonadati</taxon>
        <taxon>Pseudomonadota</taxon>
        <taxon>Betaproteobacteria</taxon>
        <taxon>Nitrosomonadales</taxon>
        <taxon>Sulfuricellaceae</taxon>
        <taxon>Sulfuricella</taxon>
    </lineage>
</organism>
<evidence type="ECO:0000256" key="2">
    <source>
        <dbReference type="ARBA" id="ARBA00010248"/>
    </source>
</evidence>
<keyword evidence="5" id="KW-0812">Transmembrane</keyword>
<evidence type="ECO:0000256" key="1">
    <source>
        <dbReference type="ARBA" id="ARBA00004442"/>
    </source>
</evidence>
<evidence type="ECO:0000313" key="14">
    <source>
        <dbReference type="Proteomes" id="UP000015559"/>
    </source>
</evidence>
<reference evidence="13 14" key="1">
    <citation type="journal article" date="2012" name="Appl. Environ. Microbiol.">
        <title>Draft genome sequence of a psychrotolerant sulfur-oxidizing bacterium, Sulfuricella denitrificans skB26, and proteomic insights into cold adaptation.</title>
        <authorList>
            <person name="Watanabe T."/>
            <person name="Kojima H."/>
            <person name="Fukui M."/>
        </authorList>
    </citation>
    <scope>NUCLEOTIDE SEQUENCE [LARGE SCALE GENOMIC DNA]</scope>
    <source>
        <strain evidence="14">skB26</strain>
    </source>
</reference>
<evidence type="ECO:0000313" key="13">
    <source>
        <dbReference type="EMBL" id="BAN35036.1"/>
    </source>
</evidence>
<dbReference type="RefSeq" id="WP_009206012.1">
    <property type="nucleotide sequence ID" value="NC_022357.1"/>
</dbReference>
<dbReference type="PANTHER" id="PTHR12815">
    <property type="entry name" value="SORTING AND ASSEMBLY MACHINERY SAMM50 PROTEIN FAMILY MEMBER"/>
    <property type="match status" value="1"/>
</dbReference>
<comment type="similarity">
    <text evidence="2">Belongs to the TamA family.</text>
</comment>
<keyword evidence="8" id="KW-0998">Cell outer membrane</keyword>
<keyword evidence="6 11" id="KW-0732">Signal</keyword>
<evidence type="ECO:0000256" key="8">
    <source>
        <dbReference type="ARBA" id="ARBA00023237"/>
    </source>
</evidence>
<dbReference type="STRING" id="1163617.SCD_n01207"/>
<feature type="signal peptide" evidence="11">
    <location>
        <begin position="1"/>
        <end position="26"/>
    </location>
</feature>
<protein>
    <recommendedName>
        <fullName evidence="3">Translocation and assembly module subunit TamA</fullName>
    </recommendedName>
    <alternativeName>
        <fullName evidence="9">Autotransporter assembly factor TamA</fullName>
    </alternativeName>
</protein>
<sequence>MKLSPFTALAYVCILALVAMAQGALASDGQETFGYDVELQVPLAQRNLLEDHLDLYRWRGNERMDEIQLQRLVRLAPEQIREFLATEGFYSPQIDAKMASKNGRWAVMLIVDPGEPVHVTAFDLQVTGPFDDGSAENRTRQEKMQADWGLRPGAVFRHDDWESAKRKALKALLLDRYPAASIADSRATVNPETKSAELQATLDSGPAFTFGTLEIKGLQRYPSSIIERMNPIKPGEPYSQAKILGLQARIQDSPYFSSAAVSVETDPKQPTSVPVQVEVIETQSRKLGFGIGMSTDTGARGQVDYRDLHFLDRAWRLGGTLKLDQKIQSLGGDLQFPLTEEGYRDSINTLLERTNIVGVVTQKLVVGGKRTFIQGKTETSYGLRYLVEQQDVDGGASTQNSTLSPTYSWTLRNIDNLLYPTRGYLVNLQADAAARALLSDQDFLRGYGRAVYFHPLSKRDQLILRGELGVVAAKSRNGIPSDFLFRTGGDQTVRGYAYQSLGIHEGNAVVGGRYLAVASAEYVHWLTAQWGAAVFVDGGNAADSLSNLKPVYGYGAGARWKSPVGPLNIDIAYGQDKKEVRMHFSLGFNF</sequence>
<evidence type="ECO:0000259" key="12">
    <source>
        <dbReference type="PROSITE" id="PS51779"/>
    </source>
</evidence>
<dbReference type="eggNOG" id="COG0729">
    <property type="taxonomic scope" value="Bacteria"/>
</dbReference>
<dbReference type="Gene3D" id="3.10.20.310">
    <property type="entry name" value="membrane protein fhac"/>
    <property type="match status" value="3"/>
</dbReference>
<dbReference type="KEGG" id="sdr:SCD_n01207"/>
<feature type="chain" id="PRO_5004536108" description="Translocation and assembly module subunit TamA" evidence="11">
    <location>
        <begin position="27"/>
        <end position="590"/>
    </location>
</feature>
<dbReference type="InterPro" id="IPR010827">
    <property type="entry name" value="BamA/TamA_POTRA"/>
</dbReference>
<dbReference type="Pfam" id="PF17243">
    <property type="entry name" value="POTRA_TamA_1"/>
    <property type="match status" value="1"/>
</dbReference>
<evidence type="ECO:0000256" key="9">
    <source>
        <dbReference type="ARBA" id="ARBA00033063"/>
    </source>
</evidence>
<evidence type="ECO:0000256" key="5">
    <source>
        <dbReference type="ARBA" id="ARBA00022692"/>
    </source>
</evidence>
<dbReference type="AlphaFoldDB" id="S6AGB0"/>
<dbReference type="GO" id="GO:0009279">
    <property type="term" value="C:cell outer membrane"/>
    <property type="evidence" value="ECO:0007669"/>
    <property type="project" value="UniProtKB-SubCell"/>
</dbReference>
<dbReference type="InterPro" id="IPR035243">
    <property type="entry name" value="TamA_POTRA_Dom_1"/>
</dbReference>
<dbReference type="InterPro" id="IPR034746">
    <property type="entry name" value="POTRA"/>
</dbReference>
<keyword evidence="7" id="KW-0472">Membrane</keyword>
<dbReference type="EMBL" id="AP013066">
    <property type="protein sequence ID" value="BAN35036.1"/>
    <property type="molecule type" value="Genomic_DNA"/>
</dbReference>
<feature type="domain" description="POTRA" evidence="12">
    <location>
        <begin position="208"/>
        <end position="282"/>
    </location>
</feature>
<dbReference type="PROSITE" id="PS51779">
    <property type="entry name" value="POTRA"/>
    <property type="match status" value="1"/>
</dbReference>
<proteinExistence type="inferred from homology"/>
<dbReference type="InterPro" id="IPR000184">
    <property type="entry name" value="Bac_surfAg_D15"/>
</dbReference>
<dbReference type="HOGENOM" id="CLU_018618_2_0_4"/>
<dbReference type="InterPro" id="IPR039910">
    <property type="entry name" value="D15-like"/>
</dbReference>
<name>S6AGB0_SULDS</name>
<evidence type="ECO:0000256" key="10">
    <source>
        <dbReference type="ARBA" id="ARBA00093548"/>
    </source>
</evidence>
<dbReference type="Gene3D" id="2.40.160.50">
    <property type="entry name" value="membrane protein fhac: a member of the omp85/tpsb transporter family"/>
    <property type="match status" value="1"/>
</dbReference>
<dbReference type="Pfam" id="PF07244">
    <property type="entry name" value="POTRA"/>
    <property type="match status" value="1"/>
</dbReference>
<keyword evidence="4" id="KW-1134">Transmembrane beta strand</keyword>